<evidence type="ECO:0000313" key="2">
    <source>
        <dbReference type="Proteomes" id="UP000606974"/>
    </source>
</evidence>
<accession>A0A8H7ASR6</accession>
<dbReference type="Proteomes" id="UP000606974">
    <property type="component" value="Unassembled WGS sequence"/>
</dbReference>
<keyword evidence="2" id="KW-1185">Reference proteome</keyword>
<reference evidence="1" key="1">
    <citation type="submission" date="2020-02" db="EMBL/GenBank/DDBJ databases">
        <authorList>
            <person name="Palmer J.M."/>
        </authorList>
    </citation>
    <scope>NUCLEOTIDE SEQUENCE</scope>
    <source>
        <strain evidence="1">EPUS1.4</strain>
        <tissue evidence="1">Thallus</tissue>
    </source>
</reference>
<protein>
    <submittedName>
        <fullName evidence="1">Uncharacterized protein</fullName>
    </submittedName>
</protein>
<dbReference type="AlphaFoldDB" id="A0A8H7ASR6"/>
<gene>
    <name evidence="1" type="ORF">GJ744_001855</name>
</gene>
<dbReference type="EMBL" id="JAACFV010000013">
    <property type="protein sequence ID" value="KAF7512287.1"/>
    <property type="molecule type" value="Genomic_DNA"/>
</dbReference>
<comment type="caution">
    <text evidence="1">The sequence shown here is derived from an EMBL/GenBank/DDBJ whole genome shotgun (WGS) entry which is preliminary data.</text>
</comment>
<proteinExistence type="predicted"/>
<evidence type="ECO:0000313" key="1">
    <source>
        <dbReference type="EMBL" id="KAF7512287.1"/>
    </source>
</evidence>
<sequence length="74" mass="8464">MKGEHIIDRFGKPMVAYGFQELHGSDGDSSGGMKHVDIFRKEDNVAIQRSFSEELYDGRGWHSKPREVLKVKLD</sequence>
<organism evidence="1 2">
    <name type="scientific">Endocarpon pusillum</name>
    <dbReference type="NCBI Taxonomy" id="364733"/>
    <lineage>
        <taxon>Eukaryota</taxon>
        <taxon>Fungi</taxon>
        <taxon>Dikarya</taxon>
        <taxon>Ascomycota</taxon>
        <taxon>Pezizomycotina</taxon>
        <taxon>Eurotiomycetes</taxon>
        <taxon>Chaetothyriomycetidae</taxon>
        <taxon>Verrucariales</taxon>
        <taxon>Verrucariaceae</taxon>
        <taxon>Endocarpon</taxon>
    </lineage>
</organism>
<name>A0A8H7ASR6_9EURO</name>